<evidence type="ECO:0000313" key="18">
    <source>
        <dbReference type="Proteomes" id="UP000019141"/>
    </source>
</evidence>
<dbReference type="PROSITE" id="PS00154">
    <property type="entry name" value="ATPASE_E1_E2"/>
    <property type="match status" value="1"/>
</dbReference>
<dbReference type="InterPro" id="IPR008250">
    <property type="entry name" value="ATPase_P-typ_transduc_dom_A_sf"/>
</dbReference>
<keyword evidence="3" id="KW-0813">Transport</keyword>
<sequence length="725" mass="77915">MVVAAQPACALCGTPATRHITERFHDQDLAFCCYGCRYIYDIIWPDLANGMDVRQAMGRAGFDLHAACCRGVFRGEPAEEAANMLSHLMLNAFLAMMVMVLSLALYSDFFFASWEDSGQGVRSMLQAIIMLFATPAILMLALPMLEEAVLTFQIAHRLTTSALIVIGSLAAYGLSVYATFTGHGHTYFETATMILLLVTLGRWLDAKTYVEGNQAFDDLLARTPTEASVIMPDHRERRVPVDQLRVGDCIRVRPGEQFAVDGRVMGGTGSVDESSLTGESMPAYKAPGHTVYAGTVSLDGSLVVEAAQVGDDRVMGKWVRLLEEARLKRAPIELLADRVSAYFAPAVMLLATGTFGFWLWQDSMGMGLQTGLAVLLIACPCALGMATPLTIWAALGRAAQHGVLIRDSRVLETLSRVRQLFFDKTGTLTTGRSTLQEIVCDPDSGADQLILQRAASLEQGSEHPLASAIQAAAQAKEIAIRPLDTFRAYPGLGVSGKLDGQDIVVGSWRLMVQQGLDLSEALRCERERLDEMGLTVVCVGWAGRVQGLLGLAETLRPSAPLAVNELQHQGLALQVLTGDSAACAKALSQQLGIDVRSELLPHDKVQAVEMAEAKGPVAMVGDGLNDAPALARAHVGIALGCGADLTREAADVSLLSNDLTQVAWTLALARRAYRTIGWNLMWAFVYNVAGIGFAMAGLLHPVLAAAAMVLSSALVVGNSLRIRRF</sequence>
<keyword evidence="4 15" id="KW-1003">Cell membrane</keyword>
<keyword evidence="7 15" id="KW-0479">Metal-binding</keyword>
<dbReference type="SFLD" id="SFLDS00003">
    <property type="entry name" value="Haloacid_Dehalogenase"/>
    <property type="match status" value="1"/>
</dbReference>
<keyword evidence="5" id="KW-0597">Phosphoprotein</keyword>
<evidence type="ECO:0000256" key="7">
    <source>
        <dbReference type="ARBA" id="ARBA00022723"/>
    </source>
</evidence>
<feature type="transmembrane region" description="Helical" evidence="15">
    <location>
        <begin position="124"/>
        <end position="145"/>
    </location>
</feature>
<dbReference type="InterPro" id="IPR044492">
    <property type="entry name" value="P_typ_ATPase_HD_dom"/>
</dbReference>
<evidence type="ECO:0000256" key="11">
    <source>
        <dbReference type="ARBA" id="ARBA00022967"/>
    </source>
</evidence>
<dbReference type="AlphaFoldDB" id="W4L9Y9"/>
<dbReference type="InterPro" id="IPR023299">
    <property type="entry name" value="ATPase_P-typ_cyto_dom_N"/>
</dbReference>
<dbReference type="GO" id="GO:0005886">
    <property type="term" value="C:plasma membrane"/>
    <property type="evidence" value="ECO:0007669"/>
    <property type="project" value="UniProtKB-SubCell"/>
</dbReference>
<keyword evidence="10" id="KW-0460">Magnesium</keyword>
<dbReference type="Pfam" id="PF00702">
    <property type="entry name" value="Hydrolase"/>
    <property type="match status" value="1"/>
</dbReference>
<dbReference type="PANTHER" id="PTHR43520:SF5">
    <property type="entry name" value="CATION-TRANSPORTING P-TYPE ATPASE-RELATED"/>
    <property type="match status" value="1"/>
</dbReference>
<dbReference type="SUPFAM" id="SSF81665">
    <property type="entry name" value="Calcium ATPase, transmembrane domain M"/>
    <property type="match status" value="1"/>
</dbReference>
<dbReference type="Proteomes" id="UP000019141">
    <property type="component" value="Unassembled WGS sequence"/>
</dbReference>
<evidence type="ECO:0000256" key="5">
    <source>
        <dbReference type="ARBA" id="ARBA00022553"/>
    </source>
</evidence>
<dbReference type="FunFam" id="2.70.150.10:FF:000002">
    <property type="entry name" value="Copper-transporting ATPase 1, putative"/>
    <property type="match status" value="1"/>
</dbReference>
<dbReference type="Gene3D" id="2.70.150.10">
    <property type="entry name" value="Calcium-transporting ATPase, cytoplasmic transduction domain A"/>
    <property type="match status" value="1"/>
</dbReference>
<dbReference type="GO" id="GO:0016887">
    <property type="term" value="F:ATP hydrolysis activity"/>
    <property type="evidence" value="ECO:0007669"/>
    <property type="project" value="InterPro"/>
</dbReference>
<evidence type="ECO:0000313" key="17">
    <source>
        <dbReference type="EMBL" id="ETW94807.1"/>
    </source>
</evidence>
<dbReference type="SFLD" id="SFLDG00002">
    <property type="entry name" value="C1.7:_P-type_atpase_like"/>
    <property type="match status" value="1"/>
</dbReference>
<dbReference type="InterPro" id="IPR027256">
    <property type="entry name" value="P-typ_ATPase_IB"/>
</dbReference>
<dbReference type="SUPFAM" id="SSF81653">
    <property type="entry name" value="Calcium ATPase, transduction domain A"/>
    <property type="match status" value="1"/>
</dbReference>
<dbReference type="GO" id="GO:0043682">
    <property type="term" value="F:P-type divalent copper transporter activity"/>
    <property type="evidence" value="ECO:0007669"/>
    <property type="project" value="TreeGrafter"/>
</dbReference>
<dbReference type="GO" id="GO:0005524">
    <property type="term" value="F:ATP binding"/>
    <property type="evidence" value="ECO:0007669"/>
    <property type="project" value="UniProtKB-UniRule"/>
</dbReference>
<dbReference type="InterPro" id="IPR018303">
    <property type="entry name" value="ATPase_P-typ_P_site"/>
</dbReference>
<evidence type="ECO:0000259" key="16">
    <source>
        <dbReference type="Pfam" id="PF00122"/>
    </source>
</evidence>
<dbReference type="Gene3D" id="3.40.50.1000">
    <property type="entry name" value="HAD superfamily/HAD-like"/>
    <property type="match status" value="1"/>
</dbReference>
<keyword evidence="6 15" id="KW-0812">Transmembrane</keyword>
<accession>W4L9Y9</accession>
<keyword evidence="14 15" id="KW-0472">Membrane</keyword>
<feature type="transmembrane region" description="Helical" evidence="15">
    <location>
        <begin position="186"/>
        <end position="204"/>
    </location>
</feature>
<evidence type="ECO:0000256" key="10">
    <source>
        <dbReference type="ARBA" id="ARBA00022842"/>
    </source>
</evidence>
<dbReference type="SUPFAM" id="SSF56784">
    <property type="entry name" value="HAD-like"/>
    <property type="match status" value="1"/>
</dbReference>
<dbReference type="GO" id="GO:0055070">
    <property type="term" value="P:copper ion homeostasis"/>
    <property type="evidence" value="ECO:0007669"/>
    <property type="project" value="TreeGrafter"/>
</dbReference>
<dbReference type="NCBIfam" id="TIGR01525">
    <property type="entry name" value="ATPase-IB_hvy"/>
    <property type="match status" value="1"/>
</dbReference>
<keyword evidence="13" id="KW-0406">Ion transport</keyword>
<feature type="transmembrane region" description="Helical" evidence="15">
    <location>
        <begin position="702"/>
        <end position="720"/>
    </location>
</feature>
<dbReference type="PRINTS" id="PR00119">
    <property type="entry name" value="CATATPASE"/>
</dbReference>
<evidence type="ECO:0000256" key="12">
    <source>
        <dbReference type="ARBA" id="ARBA00022989"/>
    </source>
</evidence>
<feature type="transmembrane region" description="Helical" evidence="15">
    <location>
        <begin position="339"/>
        <end position="360"/>
    </location>
</feature>
<dbReference type="NCBIfam" id="TIGR01511">
    <property type="entry name" value="ATPase-IB1_Cu"/>
    <property type="match status" value="1"/>
</dbReference>
<proteinExistence type="inferred from homology"/>
<comment type="subcellular location">
    <subcellularLocation>
        <location evidence="1">Cell membrane</location>
        <topology evidence="1">Multi-pass membrane protein</topology>
    </subcellularLocation>
</comment>
<dbReference type="PANTHER" id="PTHR43520">
    <property type="entry name" value="ATP7, ISOFORM B"/>
    <property type="match status" value="1"/>
</dbReference>
<comment type="similarity">
    <text evidence="2 15">Belongs to the cation transport ATPase (P-type) (TC 3.A.3) family. Type IB subfamily.</text>
</comment>
<keyword evidence="18" id="KW-1185">Reference proteome</keyword>
<gene>
    <name evidence="17" type="ORF">ETSY1_33290</name>
</gene>
<dbReference type="Pfam" id="PF00122">
    <property type="entry name" value="E1-E2_ATPase"/>
    <property type="match status" value="1"/>
</dbReference>
<keyword evidence="12 15" id="KW-1133">Transmembrane helix</keyword>
<dbReference type="SFLD" id="SFLDF00027">
    <property type="entry name" value="p-type_atpase"/>
    <property type="match status" value="1"/>
</dbReference>
<evidence type="ECO:0000256" key="9">
    <source>
        <dbReference type="ARBA" id="ARBA00022840"/>
    </source>
</evidence>
<dbReference type="InterPro" id="IPR023298">
    <property type="entry name" value="ATPase_P-typ_TM_dom_sf"/>
</dbReference>
<evidence type="ECO:0000256" key="3">
    <source>
        <dbReference type="ARBA" id="ARBA00022448"/>
    </source>
</evidence>
<feature type="transmembrane region" description="Helical" evidence="15">
    <location>
        <begin position="92"/>
        <end position="112"/>
    </location>
</feature>
<evidence type="ECO:0000256" key="2">
    <source>
        <dbReference type="ARBA" id="ARBA00006024"/>
    </source>
</evidence>
<dbReference type="NCBIfam" id="TIGR01494">
    <property type="entry name" value="ATPase_P-type"/>
    <property type="match status" value="1"/>
</dbReference>
<organism evidence="17 18">
    <name type="scientific">Entotheonella factor</name>
    <dbReference type="NCBI Taxonomy" id="1429438"/>
    <lineage>
        <taxon>Bacteria</taxon>
        <taxon>Pseudomonadati</taxon>
        <taxon>Nitrospinota/Tectimicrobiota group</taxon>
        <taxon>Candidatus Tectimicrobiota</taxon>
        <taxon>Candidatus Entotheonellia</taxon>
        <taxon>Candidatus Entotheonellales</taxon>
        <taxon>Candidatus Entotheonellaceae</taxon>
        <taxon>Candidatus Entotheonella</taxon>
    </lineage>
</organism>
<dbReference type="InterPro" id="IPR059000">
    <property type="entry name" value="ATPase_P-type_domA"/>
</dbReference>
<protein>
    <recommendedName>
        <fullName evidence="16">P-type ATPase A domain-containing protein</fullName>
    </recommendedName>
</protein>
<evidence type="ECO:0000256" key="4">
    <source>
        <dbReference type="ARBA" id="ARBA00022475"/>
    </source>
</evidence>
<reference evidence="17 18" key="1">
    <citation type="journal article" date="2014" name="Nature">
        <title>An environmental bacterial taxon with a large and distinct metabolic repertoire.</title>
        <authorList>
            <person name="Wilson M.C."/>
            <person name="Mori T."/>
            <person name="Ruckert C."/>
            <person name="Uria A.R."/>
            <person name="Helf M.J."/>
            <person name="Takada K."/>
            <person name="Gernert C."/>
            <person name="Steffens U.A."/>
            <person name="Heycke N."/>
            <person name="Schmitt S."/>
            <person name="Rinke C."/>
            <person name="Helfrich E.J."/>
            <person name="Brachmann A.O."/>
            <person name="Gurgui C."/>
            <person name="Wakimoto T."/>
            <person name="Kracht M."/>
            <person name="Crusemann M."/>
            <person name="Hentschel U."/>
            <person name="Abe I."/>
            <person name="Matsunaga S."/>
            <person name="Kalinowski J."/>
            <person name="Takeyama H."/>
            <person name="Piel J."/>
        </authorList>
    </citation>
    <scope>NUCLEOTIDE SEQUENCE [LARGE SCALE GENOMIC DNA]</scope>
    <source>
        <strain evidence="18">TSY1</strain>
    </source>
</reference>
<feature type="transmembrane region" description="Helical" evidence="15">
    <location>
        <begin position="676"/>
        <end position="696"/>
    </location>
</feature>
<feature type="transmembrane region" description="Helical" evidence="15">
    <location>
        <begin position="372"/>
        <end position="395"/>
    </location>
</feature>
<keyword evidence="11" id="KW-1278">Translocase</keyword>
<dbReference type="EMBL" id="AZHW01001003">
    <property type="protein sequence ID" value="ETW94807.1"/>
    <property type="molecule type" value="Genomic_DNA"/>
</dbReference>
<dbReference type="PATRIC" id="fig|1429438.4.peg.6299"/>
<name>W4L9Y9_ENTF1</name>
<dbReference type="InterPro" id="IPR001757">
    <property type="entry name" value="P_typ_ATPase"/>
</dbReference>
<evidence type="ECO:0000256" key="8">
    <source>
        <dbReference type="ARBA" id="ARBA00022741"/>
    </source>
</evidence>
<feature type="transmembrane region" description="Helical" evidence="15">
    <location>
        <begin position="157"/>
        <end position="180"/>
    </location>
</feature>
<keyword evidence="8 15" id="KW-0547">Nucleotide-binding</keyword>
<evidence type="ECO:0000256" key="1">
    <source>
        <dbReference type="ARBA" id="ARBA00004651"/>
    </source>
</evidence>
<dbReference type="Gene3D" id="3.40.1110.10">
    <property type="entry name" value="Calcium-transporting ATPase, cytoplasmic domain N"/>
    <property type="match status" value="1"/>
</dbReference>
<dbReference type="InterPro" id="IPR036412">
    <property type="entry name" value="HAD-like_sf"/>
</dbReference>
<dbReference type="HOGENOM" id="CLU_001771_0_3_7"/>
<keyword evidence="9 15" id="KW-0067">ATP-binding</keyword>
<dbReference type="GO" id="GO:0005507">
    <property type="term" value="F:copper ion binding"/>
    <property type="evidence" value="ECO:0007669"/>
    <property type="project" value="TreeGrafter"/>
</dbReference>
<feature type="domain" description="P-type ATPase A" evidence="16">
    <location>
        <begin position="223"/>
        <end position="323"/>
    </location>
</feature>
<evidence type="ECO:0000256" key="15">
    <source>
        <dbReference type="RuleBase" id="RU362081"/>
    </source>
</evidence>
<dbReference type="InterPro" id="IPR023214">
    <property type="entry name" value="HAD_sf"/>
</dbReference>
<evidence type="ECO:0000256" key="14">
    <source>
        <dbReference type="ARBA" id="ARBA00023136"/>
    </source>
</evidence>
<comment type="caution">
    <text evidence="17">The sequence shown here is derived from an EMBL/GenBank/DDBJ whole genome shotgun (WGS) entry which is preliminary data.</text>
</comment>
<evidence type="ECO:0000256" key="6">
    <source>
        <dbReference type="ARBA" id="ARBA00022692"/>
    </source>
</evidence>
<evidence type="ECO:0000256" key="13">
    <source>
        <dbReference type="ARBA" id="ARBA00023065"/>
    </source>
</evidence>